<gene>
    <name evidence="5 6" type="primary">eutC</name>
    <name evidence="6" type="ORF">IRJ16_16765</name>
</gene>
<dbReference type="RefSeq" id="WP_194112766.1">
    <property type="nucleotide sequence ID" value="NZ_JADFFL010000006.1"/>
</dbReference>
<dbReference type="AlphaFoldDB" id="A0A929KZM0"/>
<evidence type="ECO:0000256" key="2">
    <source>
        <dbReference type="ARBA" id="ARBA00023239"/>
    </source>
</evidence>
<keyword evidence="3 5" id="KW-0170">Cobalt</keyword>
<dbReference type="PIRSF" id="PIRSF018982">
    <property type="entry name" value="EutC"/>
    <property type="match status" value="1"/>
</dbReference>
<comment type="caution">
    <text evidence="6">The sequence shown here is derived from an EMBL/GenBank/DDBJ whole genome shotgun (WGS) entry which is preliminary data.</text>
</comment>
<dbReference type="InterPro" id="IPR042251">
    <property type="entry name" value="EutC_C"/>
</dbReference>
<keyword evidence="4 5" id="KW-1283">Bacterial microcompartment</keyword>
<keyword evidence="7" id="KW-1185">Reference proteome</keyword>
<comment type="subunit">
    <text evidence="5">The basic unit is a heterodimer which dimerizes to form tetramers. The heterotetramers trimerize; 6 large subunits form a core ring with 6 small subunits projecting outwards.</text>
</comment>
<dbReference type="Proteomes" id="UP000622475">
    <property type="component" value="Unassembled WGS sequence"/>
</dbReference>
<dbReference type="GO" id="GO:0009350">
    <property type="term" value="C:ethanolamine ammonia-lyase complex"/>
    <property type="evidence" value="ECO:0007669"/>
    <property type="project" value="UniProtKB-UniRule"/>
</dbReference>
<dbReference type="Pfam" id="PF05985">
    <property type="entry name" value="EutC"/>
    <property type="match status" value="1"/>
</dbReference>
<comment type="subcellular location">
    <subcellularLocation>
        <location evidence="5">Bacterial microcompartment</location>
    </subcellularLocation>
</comment>
<dbReference type="HAMAP" id="MF_00601">
    <property type="entry name" value="EutC"/>
    <property type="match status" value="1"/>
</dbReference>
<dbReference type="NCBIfam" id="NF003971">
    <property type="entry name" value="PRK05465.1"/>
    <property type="match status" value="1"/>
</dbReference>
<dbReference type="Gene3D" id="1.10.30.40">
    <property type="entry name" value="Ethanolamine ammonia-lyase light chain (EutC), N-terminal domain"/>
    <property type="match status" value="1"/>
</dbReference>
<name>A0A929KZM0_9SPHI</name>
<evidence type="ECO:0000313" key="7">
    <source>
        <dbReference type="Proteomes" id="UP000622475"/>
    </source>
</evidence>
<dbReference type="Gene3D" id="3.40.50.11240">
    <property type="entry name" value="Ethanolamine ammonia-lyase light chain (EutC)"/>
    <property type="match status" value="1"/>
</dbReference>
<comment type="function">
    <text evidence="5">Catalyzes the deamination of various vicinal amino-alcohols to oxo compounds. Allows this organism to utilize ethanolamine as the sole source of nitrogen and carbon in the presence of external vitamin B12.</text>
</comment>
<reference evidence="6" key="1">
    <citation type="submission" date="2020-10" db="EMBL/GenBank/DDBJ databases">
        <title>Mucilaginibacter mali sp. nov., isolated from rhizosphere soil of apple orchard.</title>
        <authorList>
            <person name="Lee J.-S."/>
            <person name="Kim H.S."/>
            <person name="Kim J.-S."/>
        </authorList>
    </citation>
    <scope>NUCLEOTIDE SEQUENCE</scope>
    <source>
        <strain evidence="6">KCTC 22746</strain>
    </source>
</reference>
<keyword evidence="2 5" id="KW-0456">Lyase</keyword>
<sequence length="255" mass="27678">MDKIKRYTPPSTDPWLPLQEFTQARIALGRTGSSLPTEQLLHFNMAHAHARDAVYAELAVDKLTDDLKVFELVILQVKSMSANRAQYLQRPDLGRLLHPTSAEILTPYGEHPADISIIIADGLSASGINHHTAPLLNKLIPLLQAQGLVIGPICLAEQARVALADHIGHALQAKLTIILIGERPGLSAADSVGSYLTYAPRPGLTDDARNCVSNIRPGGLSYKMGAQKISYLVQQAFSRQLSGVGLKDEEGLIER</sequence>
<feature type="binding site" evidence="5">
    <location>
        <position position="182"/>
    </location>
    <ligand>
        <name>adenosylcob(III)alamin</name>
        <dbReference type="ChEBI" id="CHEBI:18408"/>
    </ligand>
</feature>
<comment type="cofactor">
    <cofactor evidence="5">
        <name>adenosylcob(III)alamin</name>
        <dbReference type="ChEBI" id="CHEBI:18408"/>
    </cofactor>
    <text evidence="5">Binds between the large and small subunits.</text>
</comment>
<dbReference type="EMBL" id="JADFFL010000006">
    <property type="protein sequence ID" value="MBE9663542.1"/>
    <property type="molecule type" value="Genomic_DNA"/>
</dbReference>
<accession>A0A929KZM0</accession>
<dbReference type="InterPro" id="IPR042255">
    <property type="entry name" value="EutC_N"/>
</dbReference>
<dbReference type="GO" id="GO:0008851">
    <property type="term" value="F:ethanolamine ammonia-lyase activity"/>
    <property type="evidence" value="ECO:0007669"/>
    <property type="project" value="UniProtKB-UniRule"/>
</dbReference>
<evidence type="ECO:0000256" key="5">
    <source>
        <dbReference type="HAMAP-Rule" id="MF_00601"/>
    </source>
</evidence>
<dbReference type="GO" id="GO:0006520">
    <property type="term" value="P:amino acid metabolic process"/>
    <property type="evidence" value="ECO:0007669"/>
    <property type="project" value="InterPro"/>
</dbReference>
<evidence type="ECO:0000256" key="4">
    <source>
        <dbReference type="ARBA" id="ARBA00024446"/>
    </source>
</evidence>
<organism evidence="6 7">
    <name type="scientific">Mucilaginibacter myungsuensis</name>
    <dbReference type="NCBI Taxonomy" id="649104"/>
    <lineage>
        <taxon>Bacteria</taxon>
        <taxon>Pseudomonadati</taxon>
        <taxon>Bacteroidota</taxon>
        <taxon>Sphingobacteriia</taxon>
        <taxon>Sphingobacteriales</taxon>
        <taxon>Sphingobacteriaceae</taxon>
        <taxon>Mucilaginibacter</taxon>
    </lineage>
</organism>
<dbReference type="GO" id="GO:0046336">
    <property type="term" value="P:ethanolamine catabolic process"/>
    <property type="evidence" value="ECO:0007669"/>
    <property type="project" value="UniProtKB-UniRule"/>
</dbReference>
<comment type="similarity">
    <text evidence="5">Belongs to the EutC family.</text>
</comment>
<comment type="pathway">
    <text evidence="5">Amine and polyamine degradation; ethanolamine degradation.</text>
</comment>
<feature type="binding site" evidence="5">
    <location>
        <position position="161"/>
    </location>
    <ligand>
        <name>adenosylcob(III)alamin</name>
        <dbReference type="ChEBI" id="CHEBI:18408"/>
    </ligand>
</feature>
<dbReference type="PANTHER" id="PTHR39330:SF1">
    <property type="entry name" value="ETHANOLAMINE AMMONIA-LYASE SMALL SUBUNIT"/>
    <property type="match status" value="1"/>
</dbReference>
<evidence type="ECO:0000313" key="6">
    <source>
        <dbReference type="EMBL" id="MBE9663542.1"/>
    </source>
</evidence>
<evidence type="ECO:0000256" key="1">
    <source>
        <dbReference type="ARBA" id="ARBA00022628"/>
    </source>
</evidence>
<dbReference type="PANTHER" id="PTHR39330">
    <property type="entry name" value="ETHANOLAMINE AMMONIA-LYASE LIGHT CHAIN"/>
    <property type="match status" value="1"/>
</dbReference>
<dbReference type="InterPro" id="IPR009246">
    <property type="entry name" value="EutC"/>
</dbReference>
<keyword evidence="1 5" id="KW-0846">Cobalamin</keyword>
<comment type="catalytic activity">
    <reaction evidence="5">
        <text>ethanolamine = acetaldehyde + NH4(+)</text>
        <dbReference type="Rhea" id="RHEA:15313"/>
        <dbReference type="ChEBI" id="CHEBI:15343"/>
        <dbReference type="ChEBI" id="CHEBI:28938"/>
        <dbReference type="ChEBI" id="CHEBI:57603"/>
        <dbReference type="EC" id="4.3.1.7"/>
    </reaction>
</comment>
<evidence type="ECO:0000256" key="3">
    <source>
        <dbReference type="ARBA" id="ARBA00023285"/>
    </source>
</evidence>
<dbReference type="EC" id="4.3.1.7" evidence="5"/>
<dbReference type="GO" id="GO:0031471">
    <property type="term" value="C:ethanolamine degradation polyhedral organelle"/>
    <property type="evidence" value="ECO:0007669"/>
    <property type="project" value="UniProtKB-UniRule"/>
</dbReference>
<dbReference type="GO" id="GO:0031419">
    <property type="term" value="F:cobalamin binding"/>
    <property type="evidence" value="ECO:0007669"/>
    <property type="project" value="UniProtKB-UniRule"/>
</dbReference>
<protein>
    <recommendedName>
        <fullName evidence="5">Ethanolamine ammonia-lyase small subunit</fullName>
        <shortName evidence="5">EAL small subunit</shortName>
        <ecNumber evidence="5">4.3.1.7</ecNumber>
    </recommendedName>
</protein>
<feature type="binding site" evidence="5">
    <location>
        <position position="211"/>
    </location>
    <ligand>
        <name>adenosylcob(III)alamin</name>
        <dbReference type="ChEBI" id="CHEBI:18408"/>
    </ligand>
</feature>
<proteinExistence type="inferred from homology"/>